<sequence>MPKVVFCWVRISTPWRNAMSYVLNGRRHIDGVAETSFSTPLEKRNAKSIEWADASRWCCRDKLLDTLGETQCLKH</sequence>
<dbReference type="EMBL" id="JBBPBN010000734">
    <property type="protein sequence ID" value="KAK8482836.1"/>
    <property type="molecule type" value="Genomic_DNA"/>
</dbReference>
<evidence type="ECO:0000313" key="2">
    <source>
        <dbReference type="Proteomes" id="UP001396334"/>
    </source>
</evidence>
<accession>A0ABR1ZQ94</accession>
<gene>
    <name evidence="1" type="ORF">V6N11_034461</name>
</gene>
<organism evidence="1 2">
    <name type="scientific">Hibiscus sabdariffa</name>
    <name type="common">roselle</name>
    <dbReference type="NCBI Taxonomy" id="183260"/>
    <lineage>
        <taxon>Eukaryota</taxon>
        <taxon>Viridiplantae</taxon>
        <taxon>Streptophyta</taxon>
        <taxon>Embryophyta</taxon>
        <taxon>Tracheophyta</taxon>
        <taxon>Spermatophyta</taxon>
        <taxon>Magnoliopsida</taxon>
        <taxon>eudicotyledons</taxon>
        <taxon>Gunneridae</taxon>
        <taxon>Pentapetalae</taxon>
        <taxon>rosids</taxon>
        <taxon>malvids</taxon>
        <taxon>Malvales</taxon>
        <taxon>Malvaceae</taxon>
        <taxon>Malvoideae</taxon>
        <taxon>Hibiscus</taxon>
    </lineage>
</organism>
<protein>
    <submittedName>
        <fullName evidence="1">Uncharacterized protein</fullName>
    </submittedName>
</protein>
<name>A0ABR1ZQ94_9ROSI</name>
<keyword evidence="2" id="KW-1185">Reference proteome</keyword>
<dbReference type="Proteomes" id="UP001396334">
    <property type="component" value="Unassembled WGS sequence"/>
</dbReference>
<comment type="caution">
    <text evidence="1">The sequence shown here is derived from an EMBL/GenBank/DDBJ whole genome shotgun (WGS) entry which is preliminary data.</text>
</comment>
<evidence type="ECO:0000313" key="1">
    <source>
        <dbReference type="EMBL" id="KAK8482836.1"/>
    </source>
</evidence>
<reference evidence="1 2" key="1">
    <citation type="journal article" date="2024" name="G3 (Bethesda)">
        <title>Genome assembly of Hibiscus sabdariffa L. provides insights into metabolisms of medicinal natural products.</title>
        <authorList>
            <person name="Kim T."/>
        </authorList>
    </citation>
    <scope>NUCLEOTIDE SEQUENCE [LARGE SCALE GENOMIC DNA]</scope>
    <source>
        <strain evidence="1">TK-2024</strain>
        <tissue evidence="1">Old leaves</tissue>
    </source>
</reference>
<proteinExistence type="predicted"/>